<accession>A0A840QP38</accession>
<reference evidence="1 2" key="1">
    <citation type="submission" date="2020-08" db="EMBL/GenBank/DDBJ databases">
        <title>Genomic Encyclopedia of Type Strains, Phase IV (KMG-IV): sequencing the most valuable type-strain genomes for metagenomic binning, comparative biology and taxonomic classification.</title>
        <authorList>
            <person name="Goeker M."/>
        </authorList>
    </citation>
    <scope>NUCLEOTIDE SEQUENCE [LARGE SCALE GENOMIC DNA]</scope>
    <source>
        <strain evidence="1 2">DSM 24696</strain>
    </source>
</reference>
<keyword evidence="2" id="KW-1185">Reference proteome</keyword>
<dbReference type="Proteomes" id="UP000551878">
    <property type="component" value="Unassembled WGS sequence"/>
</dbReference>
<evidence type="ECO:0000313" key="1">
    <source>
        <dbReference type="EMBL" id="MBB5173108.1"/>
    </source>
</evidence>
<dbReference type="RefSeq" id="WP_281393975.1">
    <property type="nucleotide sequence ID" value="NZ_JACHHB010000004.1"/>
</dbReference>
<dbReference type="EMBL" id="JACHHB010000004">
    <property type="protein sequence ID" value="MBB5173108.1"/>
    <property type="molecule type" value="Genomic_DNA"/>
</dbReference>
<organism evidence="1 2">
    <name type="scientific">Texcoconibacillus texcoconensis</name>
    <dbReference type="NCBI Taxonomy" id="1095777"/>
    <lineage>
        <taxon>Bacteria</taxon>
        <taxon>Bacillati</taxon>
        <taxon>Bacillota</taxon>
        <taxon>Bacilli</taxon>
        <taxon>Bacillales</taxon>
        <taxon>Bacillaceae</taxon>
        <taxon>Texcoconibacillus</taxon>
    </lineage>
</organism>
<evidence type="ECO:0000313" key="2">
    <source>
        <dbReference type="Proteomes" id="UP000551878"/>
    </source>
</evidence>
<sequence length="42" mass="5191">MTNKSLYDHLNNYFQDQLGRQLTDKERKLLLWIQEKERHESA</sequence>
<gene>
    <name evidence="1" type="ORF">HNQ41_001271</name>
</gene>
<proteinExistence type="predicted"/>
<comment type="caution">
    <text evidence="1">The sequence shown here is derived from an EMBL/GenBank/DDBJ whole genome shotgun (WGS) entry which is preliminary data.</text>
</comment>
<protein>
    <submittedName>
        <fullName evidence="1">Uncharacterized protein</fullName>
    </submittedName>
</protein>
<dbReference type="AlphaFoldDB" id="A0A840QP38"/>
<name>A0A840QP38_9BACI</name>